<reference evidence="3 4" key="1">
    <citation type="submission" date="2017-05" db="EMBL/GenBank/DDBJ databases">
        <authorList>
            <person name="Varghese N."/>
            <person name="Submissions S."/>
        </authorList>
    </citation>
    <scope>NUCLEOTIDE SEQUENCE [LARGE SCALE GENOMIC DNA]</scope>
    <source>
        <strain evidence="3 4">DSM 26001</strain>
    </source>
</reference>
<sequence>MRLTIKLKIVATTFLLSGAVHAAVLEGQTLGYDYNYPTVGVHYPATGTTPYPSSVLVRTGVEIPNIVDNIASLDISDTNLLLNFGSNGNFGGNVPFNGFVLTDVNGTIPDFNSVTINDSSTLAGFDSSRIFFDANTIRINFVGLPFGTGNILSLDVAAVPEPATVALLCLGLFGFAASRRRLARSKNG</sequence>
<dbReference type="NCBIfam" id="TIGR02595">
    <property type="entry name" value="PEP_CTERM"/>
    <property type="match status" value="1"/>
</dbReference>
<dbReference type="Pfam" id="PF07589">
    <property type="entry name" value="PEP-CTERM"/>
    <property type="match status" value="1"/>
</dbReference>
<dbReference type="RefSeq" id="WP_283444844.1">
    <property type="nucleotide sequence ID" value="NZ_FXUL01000025.1"/>
</dbReference>
<dbReference type="InterPro" id="IPR013424">
    <property type="entry name" value="Ice-binding_C"/>
</dbReference>
<feature type="signal peptide" evidence="1">
    <location>
        <begin position="1"/>
        <end position="22"/>
    </location>
</feature>
<dbReference type="EMBL" id="FXUL01000025">
    <property type="protein sequence ID" value="SMP76880.1"/>
    <property type="molecule type" value="Genomic_DNA"/>
</dbReference>
<accession>A0ABY1QP71</accession>
<feature type="chain" id="PRO_5045149031" evidence="1">
    <location>
        <begin position="23"/>
        <end position="188"/>
    </location>
</feature>
<evidence type="ECO:0000313" key="4">
    <source>
        <dbReference type="Proteomes" id="UP001158049"/>
    </source>
</evidence>
<name>A0ABY1QP71_9BURK</name>
<evidence type="ECO:0000313" key="3">
    <source>
        <dbReference type="EMBL" id="SMP76880.1"/>
    </source>
</evidence>
<keyword evidence="4" id="KW-1185">Reference proteome</keyword>
<keyword evidence="1" id="KW-0732">Signal</keyword>
<evidence type="ECO:0000256" key="1">
    <source>
        <dbReference type="SAM" id="SignalP"/>
    </source>
</evidence>
<dbReference type="Proteomes" id="UP001158049">
    <property type="component" value="Unassembled WGS sequence"/>
</dbReference>
<organism evidence="3 4">
    <name type="scientific">Noviherbaspirillum suwonense</name>
    <dbReference type="NCBI Taxonomy" id="1224511"/>
    <lineage>
        <taxon>Bacteria</taxon>
        <taxon>Pseudomonadati</taxon>
        <taxon>Pseudomonadota</taxon>
        <taxon>Betaproteobacteria</taxon>
        <taxon>Burkholderiales</taxon>
        <taxon>Oxalobacteraceae</taxon>
        <taxon>Noviherbaspirillum</taxon>
    </lineage>
</organism>
<feature type="domain" description="Ice-binding protein C-terminal" evidence="2">
    <location>
        <begin position="158"/>
        <end position="180"/>
    </location>
</feature>
<protein>
    <submittedName>
        <fullName evidence="3">PEP-CTERM protein-sorting domain-containing protein</fullName>
    </submittedName>
</protein>
<proteinExistence type="predicted"/>
<evidence type="ECO:0000259" key="2">
    <source>
        <dbReference type="Pfam" id="PF07589"/>
    </source>
</evidence>
<gene>
    <name evidence="3" type="ORF">SAMN06295970_12542</name>
</gene>
<comment type="caution">
    <text evidence="3">The sequence shown here is derived from an EMBL/GenBank/DDBJ whole genome shotgun (WGS) entry which is preliminary data.</text>
</comment>